<evidence type="ECO:0000313" key="3">
    <source>
        <dbReference type="Proteomes" id="UP001430953"/>
    </source>
</evidence>
<feature type="compositionally biased region" description="Basic residues" evidence="1">
    <location>
        <begin position="14"/>
        <end position="23"/>
    </location>
</feature>
<name>A0AAW2ETS9_9HYME</name>
<proteinExistence type="predicted"/>
<dbReference type="AlphaFoldDB" id="A0AAW2ETS9"/>
<protein>
    <submittedName>
        <fullName evidence="2">Uncharacterized protein</fullName>
    </submittedName>
</protein>
<keyword evidence="3" id="KW-1185">Reference proteome</keyword>
<dbReference type="Proteomes" id="UP001430953">
    <property type="component" value="Unassembled WGS sequence"/>
</dbReference>
<comment type="caution">
    <text evidence="2">The sequence shown here is derived from an EMBL/GenBank/DDBJ whole genome shotgun (WGS) entry which is preliminary data.</text>
</comment>
<dbReference type="EMBL" id="JADYXP020000018">
    <property type="protein sequence ID" value="KAL0106270.1"/>
    <property type="molecule type" value="Genomic_DNA"/>
</dbReference>
<evidence type="ECO:0000313" key="2">
    <source>
        <dbReference type="EMBL" id="KAL0106270.1"/>
    </source>
</evidence>
<sequence length="106" mass="11996">MKVSNALAVDNCRRERRREKERRERARLRYVKTNLTLNTTSALIIFSLVGSDISNTRKISSTVNQGAPAEERAGPFTPFIPPPDDPLRAAARSRRSPLPFFIIRTS</sequence>
<organism evidence="2 3">
    <name type="scientific">Cardiocondyla obscurior</name>
    <dbReference type="NCBI Taxonomy" id="286306"/>
    <lineage>
        <taxon>Eukaryota</taxon>
        <taxon>Metazoa</taxon>
        <taxon>Ecdysozoa</taxon>
        <taxon>Arthropoda</taxon>
        <taxon>Hexapoda</taxon>
        <taxon>Insecta</taxon>
        <taxon>Pterygota</taxon>
        <taxon>Neoptera</taxon>
        <taxon>Endopterygota</taxon>
        <taxon>Hymenoptera</taxon>
        <taxon>Apocrita</taxon>
        <taxon>Aculeata</taxon>
        <taxon>Formicoidea</taxon>
        <taxon>Formicidae</taxon>
        <taxon>Myrmicinae</taxon>
        <taxon>Cardiocondyla</taxon>
    </lineage>
</organism>
<gene>
    <name evidence="2" type="ORF">PUN28_016174</name>
</gene>
<feature type="region of interest" description="Disordered" evidence="1">
    <location>
        <begin position="64"/>
        <end position="90"/>
    </location>
</feature>
<feature type="region of interest" description="Disordered" evidence="1">
    <location>
        <begin position="1"/>
        <end position="23"/>
    </location>
</feature>
<reference evidence="2 3" key="1">
    <citation type="submission" date="2023-03" db="EMBL/GenBank/DDBJ databases">
        <title>High recombination rates correlate with genetic variation in Cardiocondyla obscurior ants.</title>
        <authorList>
            <person name="Errbii M."/>
        </authorList>
    </citation>
    <scope>NUCLEOTIDE SEQUENCE [LARGE SCALE GENOMIC DNA]</scope>
    <source>
        <strain evidence="2">Alpha-2009</strain>
        <tissue evidence="2">Whole body</tissue>
    </source>
</reference>
<evidence type="ECO:0000256" key="1">
    <source>
        <dbReference type="SAM" id="MobiDB-lite"/>
    </source>
</evidence>
<accession>A0AAW2ETS9</accession>